<keyword evidence="3" id="KW-1185">Reference proteome</keyword>
<protein>
    <submittedName>
        <fullName evidence="2">Uncharacterized protein</fullName>
    </submittedName>
</protein>
<dbReference type="EMBL" id="MKKU01000256">
    <property type="protein sequence ID" value="RNF17621.1"/>
    <property type="molecule type" value="Genomic_DNA"/>
</dbReference>
<name>A0A422PIW8_9TRYP</name>
<proteinExistence type="predicted"/>
<keyword evidence="1" id="KW-1133">Transmembrane helix</keyword>
<dbReference type="RefSeq" id="XP_029228213.1">
    <property type="nucleotide sequence ID" value="XM_029371758.1"/>
</dbReference>
<comment type="caution">
    <text evidence="2">The sequence shown here is derived from an EMBL/GenBank/DDBJ whole genome shotgun (WGS) entry which is preliminary data.</text>
</comment>
<keyword evidence="1" id="KW-0472">Membrane</keyword>
<dbReference type="Proteomes" id="UP000284403">
    <property type="component" value="Unassembled WGS sequence"/>
</dbReference>
<keyword evidence="1" id="KW-0812">Transmembrane</keyword>
<feature type="transmembrane region" description="Helical" evidence="1">
    <location>
        <begin position="59"/>
        <end position="80"/>
    </location>
</feature>
<evidence type="ECO:0000313" key="3">
    <source>
        <dbReference type="Proteomes" id="UP000284403"/>
    </source>
</evidence>
<dbReference type="AlphaFoldDB" id="A0A422PIW8"/>
<accession>A0A422PIW8</accession>
<dbReference type="GeneID" id="40318464"/>
<organism evidence="2 3">
    <name type="scientific">Trypanosoma conorhini</name>
    <dbReference type="NCBI Taxonomy" id="83891"/>
    <lineage>
        <taxon>Eukaryota</taxon>
        <taxon>Discoba</taxon>
        <taxon>Euglenozoa</taxon>
        <taxon>Kinetoplastea</taxon>
        <taxon>Metakinetoplastina</taxon>
        <taxon>Trypanosomatida</taxon>
        <taxon>Trypanosomatidae</taxon>
        <taxon>Trypanosoma</taxon>
    </lineage>
</organism>
<feature type="transmembrane region" description="Helical" evidence="1">
    <location>
        <begin position="23"/>
        <end position="47"/>
    </location>
</feature>
<sequence>MIHTVVGRFKERLGAMRMTKQEVLTAALLVFLLYASSVMMFFGMNFWLWSFKKGLKRSYASILIPSVGWALLFFASSVMIRIINWMIGRSENLFFGGVGGALLFLL</sequence>
<gene>
    <name evidence="2" type="ORF">Tco025E_04853</name>
</gene>
<evidence type="ECO:0000313" key="2">
    <source>
        <dbReference type="EMBL" id="RNF17621.1"/>
    </source>
</evidence>
<reference evidence="2 3" key="1">
    <citation type="journal article" date="2018" name="BMC Genomics">
        <title>Genomic comparison of Trypanosoma conorhini and Trypanosoma rangeli to Trypanosoma cruzi strains of high and low virulence.</title>
        <authorList>
            <person name="Bradwell K.R."/>
            <person name="Koparde V.N."/>
            <person name="Matveyev A.V."/>
            <person name="Serrano M.G."/>
            <person name="Alves J.M."/>
            <person name="Parikh H."/>
            <person name="Huang B."/>
            <person name="Lee V."/>
            <person name="Espinosa-Alvarez O."/>
            <person name="Ortiz P.A."/>
            <person name="Costa-Martins A.G."/>
            <person name="Teixeira M.M."/>
            <person name="Buck G.A."/>
        </authorList>
    </citation>
    <scope>NUCLEOTIDE SEQUENCE [LARGE SCALE GENOMIC DNA]</scope>
    <source>
        <strain evidence="2 3">025E</strain>
    </source>
</reference>
<evidence type="ECO:0000256" key="1">
    <source>
        <dbReference type="SAM" id="Phobius"/>
    </source>
</evidence>